<evidence type="ECO:0000256" key="9">
    <source>
        <dbReference type="ARBA" id="ARBA00023173"/>
    </source>
</evidence>
<evidence type="ECO:0000256" key="3">
    <source>
        <dbReference type="ARBA" id="ARBA00022448"/>
    </source>
</evidence>
<dbReference type="AlphaFoldDB" id="A0AA88XSB4"/>
<gene>
    <name evidence="14" type="ORF">FSP39_014246</name>
</gene>
<dbReference type="EMBL" id="VSWD01000010">
    <property type="protein sequence ID" value="KAK3090743.1"/>
    <property type="molecule type" value="Genomic_DNA"/>
</dbReference>
<evidence type="ECO:0000256" key="5">
    <source>
        <dbReference type="ARBA" id="ARBA00022692"/>
    </source>
</evidence>
<keyword evidence="8 13" id="KW-0472">Membrane</keyword>
<dbReference type="GO" id="GO:0072320">
    <property type="term" value="F:volume-sensitive chloride channel activity"/>
    <property type="evidence" value="ECO:0007669"/>
    <property type="project" value="TreeGrafter"/>
</dbReference>
<evidence type="ECO:0000256" key="4">
    <source>
        <dbReference type="ARBA" id="ARBA00022475"/>
    </source>
</evidence>
<keyword evidence="10" id="KW-0325">Glycoprotein</keyword>
<evidence type="ECO:0000256" key="12">
    <source>
        <dbReference type="ARBA" id="ARBA00023303"/>
    </source>
</evidence>
<name>A0AA88XSB4_PINIB</name>
<comment type="similarity">
    <text evidence="2 13">Belongs to the tweety family.</text>
</comment>
<feature type="transmembrane region" description="Helical" evidence="13">
    <location>
        <begin position="388"/>
        <end position="412"/>
    </location>
</feature>
<evidence type="ECO:0000313" key="14">
    <source>
        <dbReference type="EMBL" id="KAK3090743.1"/>
    </source>
</evidence>
<keyword evidence="3 13" id="KW-0813">Transport</keyword>
<evidence type="ECO:0000256" key="8">
    <source>
        <dbReference type="ARBA" id="ARBA00023136"/>
    </source>
</evidence>
<reference evidence="14" key="1">
    <citation type="submission" date="2019-08" db="EMBL/GenBank/DDBJ databases">
        <title>The improved chromosome-level genome for the pearl oyster Pinctada fucata martensii using PacBio sequencing and Hi-C.</title>
        <authorList>
            <person name="Zheng Z."/>
        </authorList>
    </citation>
    <scope>NUCLEOTIDE SEQUENCE</scope>
    <source>
        <strain evidence="14">ZZ-2019</strain>
        <tissue evidence="14">Adductor muscle</tissue>
    </source>
</reference>
<dbReference type="GO" id="GO:0005229">
    <property type="term" value="F:intracellularly calcium-gated chloride channel activity"/>
    <property type="evidence" value="ECO:0007669"/>
    <property type="project" value="TreeGrafter"/>
</dbReference>
<evidence type="ECO:0000256" key="11">
    <source>
        <dbReference type="ARBA" id="ARBA00023214"/>
    </source>
</evidence>
<keyword evidence="5 13" id="KW-0812">Transmembrane</keyword>
<evidence type="ECO:0000256" key="13">
    <source>
        <dbReference type="RuleBase" id="RU361114"/>
    </source>
</evidence>
<dbReference type="Proteomes" id="UP001186944">
    <property type="component" value="Unassembled WGS sequence"/>
</dbReference>
<dbReference type="Pfam" id="PF04906">
    <property type="entry name" value="Tweety"/>
    <property type="match status" value="1"/>
</dbReference>
<dbReference type="PANTHER" id="PTHR12424:SF8">
    <property type="entry name" value="PROTEIN TWEETY"/>
    <property type="match status" value="1"/>
</dbReference>
<feature type="transmembrane region" description="Helical" evidence="13">
    <location>
        <begin position="80"/>
        <end position="102"/>
    </location>
</feature>
<keyword evidence="12 13" id="KW-0407">Ion channel</keyword>
<evidence type="ECO:0000256" key="7">
    <source>
        <dbReference type="ARBA" id="ARBA00023065"/>
    </source>
</evidence>
<keyword evidence="4" id="KW-1003">Cell membrane</keyword>
<feature type="transmembrane region" description="Helical" evidence="13">
    <location>
        <begin position="41"/>
        <end position="68"/>
    </location>
</feature>
<evidence type="ECO:0000313" key="15">
    <source>
        <dbReference type="Proteomes" id="UP001186944"/>
    </source>
</evidence>
<protein>
    <recommendedName>
        <fullName evidence="13">Protein tweety homolog</fullName>
    </recommendedName>
</protein>
<comment type="subcellular location">
    <subcellularLocation>
        <location evidence="1 13">Cell membrane</location>
        <topology evidence="1 13">Multi-pass membrane protein</topology>
    </subcellularLocation>
</comment>
<evidence type="ECO:0000256" key="1">
    <source>
        <dbReference type="ARBA" id="ARBA00004651"/>
    </source>
</evidence>
<dbReference type="GO" id="GO:0005886">
    <property type="term" value="C:plasma membrane"/>
    <property type="evidence" value="ECO:0007669"/>
    <property type="project" value="UniProtKB-SubCell"/>
</dbReference>
<evidence type="ECO:0000256" key="2">
    <source>
        <dbReference type="ARBA" id="ARBA00009849"/>
    </source>
</evidence>
<organism evidence="14 15">
    <name type="scientific">Pinctada imbricata</name>
    <name type="common">Atlantic pearl-oyster</name>
    <name type="synonym">Pinctada martensii</name>
    <dbReference type="NCBI Taxonomy" id="66713"/>
    <lineage>
        <taxon>Eukaryota</taxon>
        <taxon>Metazoa</taxon>
        <taxon>Spiralia</taxon>
        <taxon>Lophotrochozoa</taxon>
        <taxon>Mollusca</taxon>
        <taxon>Bivalvia</taxon>
        <taxon>Autobranchia</taxon>
        <taxon>Pteriomorphia</taxon>
        <taxon>Pterioida</taxon>
        <taxon>Pterioidea</taxon>
        <taxon>Pteriidae</taxon>
        <taxon>Pinctada</taxon>
    </lineage>
</organism>
<keyword evidence="7 13" id="KW-0406">Ion transport</keyword>
<keyword evidence="11 13" id="KW-0868">Chloride</keyword>
<keyword evidence="9 13" id="KW-0869">Chloride channel</keyword>
<sequence length="522" mass="58281">MANTEKFWFITLLHDFPHINFSFEKTNATFDPSSSSYRESIVFLSALPVIFILLIIILSACCLCALCVKKQPQKAVKTTCLRIFAAIFIIFTIGSAAVGFFANQHTNSGVNSFVNSVNDANQSLEDTYSTLNILNQTAVRIQSKGVNGILNVIRSRIQNTTAVNLLENLMEKIEQDSDSTRKILKEIKDKVPRTDLTNVSTRTKEIEFYRWCGTIVLLCFVLFLMILAIVGCYKKSRCFLLMATCIGYLVLLLVWIASGVYLGTAVAGGDLCDSPDGFIESLGSNSAQKTVIKAYLDCEVGKGLPSNFSANVKDANKAVYEANTTLNHVINKTLPFNIQNELKQPVLYIRGELDYALGNITTLSELLDCKSFHNDYTDVKTSVCETTLIGIVLLLLVVPFMGLCMVFIQCLLPRIWHLSAKRRGYRPVDDTDPFSPRPPPYNGYGSMHAGRTSNADYYGEPRHSINDSHSVDVLTHELPRNESPPPAVSMSYFPLSSQFVSLFQHSYRSWQLGDPPYERPPF</sequence>
<evidence type="ECO:0000256" key="6">
    <source>
        <dbReference type="ARBA" id="ARBA00022989"/>
    </source>
</evidence>
<feature type="transmembrane region" description="Helical" evidence="13">
    <location>
        <begin position="239"/>
        <end position="262"/>
    </location>
</feature>
<proteinExistence type="inferred from homology"/>
<comment type="function">
    <text evidence="13">Probable chloride channel.</text>
</comment>
<comment type="caution">
    <text evidence="14">The sequence shown here is derived from an EMBL/GenBank/DDBJ whole genome shotgun (WGS) entry which is preliminary data.</text>
</comment>
<evidence type="ECO:0000256" key="10">
    <source>
        <dbReference type="ARBA" id="ARBA00023180"/>
    </source>
</evidence>
<accession>A0AA88XSB4</accession>
<dbReference type="InterPro" id="IPR006990">
    <property type="entry name" value="Tweety"/>
</dbReference>
<keyword evidence="15" id="KW-1185">Reference proteome</keyword>
<feature type="transmembrane region" description="Helical" evidence="13">
    <location>
        <begin position="208"/>
        <end position="232"/>
    </location>
</feature>
<keyword evidence="6 13" id="KW-1133">Transmembrane helix</keyword>
<dbReference type="GO" id="GO:0034707">
    <property type="term" value="C:chloride channel complex"/>
    <property type="evidence" value="ECO:0007669"/>
    <property type="project" value="UniProtKB-UniRule"/>
</dbReference>
<dbReference type="PANTHER" id="PTHR12424">
    <property type="entry name" value="TWEETY-RELATED"/>
    <property type="match status" value="1"/>
</dbReference>